<dbReference type="InterPro" id="IPR037185">
    <property type="entry name" value="EmrE-like"/>
</dbReference>
<feature type="transmembrane region" description="Helical" evidence="8">
    <location>
        <begin position="27"/>
        <end position="46"/>
    </location>
</feature>
<dbReference type="EMBL" id="QBMC01000123">
    <property type="protein sequence ID" value="PZO13566.1"/>
    <property type="molecule type" value="Genomic_DNA"/>
</dbReference>
<dbReference type="PANTHER" id="PTHR30561:SF0">
    <property type="entry name" value="GUANIDINIUM EXPORTER"/>
    <property type="match status" value="1"/>
</dbReference>
<dbReference type="InterPro" id="IPR000390">
    <property type="entry name" value="Small_drug/metabolite_transptr"/>
</dbReference>
<dbReference type="FunFam" id="1.10.3730.20:FF:000001">
    <property type="entry name" value="Quaternary ammonium compound resistance transporter SugE"/>
    <property type="match status" value="1"/>
</dbReference>
<evidence type="ECO:0000256" key="4">
    <source>
        <dbReference type="ARBA" id="ARBA00022692"/>
    </source>
</evidence>
<dbReference type="PANTHER" id="PTHR30561">
    <property type="entry name" value="SMR FAMILY PROTON-DEPENDENT DRUG EFFLUX TRANSPORTER SUGE"/>
    <property type="match status" value="1"/>
</dbReference>
<dbReference type="InterPro" id="IPR045324">
    <property type="entry name" value="Small_multidrug_res"/>
</dbReference>
<dbReference type="SUPFAM" id="SSF103481">
    <property type="entry name" value="Multidrug resistance efflux transporter EmrE"/>
    <property type="match status" value="1"/>
</dbReference>
<evidence type="ECO:0000256" key="8">
    <source>
        <dbReference type="SAM" id="Phobius"/>
    </source>
</evidence>
<accession>A0A2W4TX26</accession>
<evidence type="ECO:0000256" key="1">
    <source>
        <dbReference type="ARBA" id="ARBA00004651"/>
    </source>
</evidence>
<dbReference type="GO" id="GO:0022857">
    <property type="term" value="F:transmembrane transporter activity"/>
    <property type="evidence" value="ECO:0007669"/>
    <property type="project" value="InterPro"/>
</dbReference>
<gene>
    <name evidence="9" type="ORF">DCF25_15945</name>
</gene>
<keyword evidence="5 8" id="KW-1133">Transmembrane helix</keyword>
<dbReference type="GO" id="GO:0005886">
    <property type="term" value="C:plasma membrane"/>
    <property type="evidence" value="ECO:0007669"/>
    <property type="project" value="UniProtKB-SubCell"/>
</dbReference>
<keyword evidence="4 7" id="KW-0812">Transmembrane</keyword>
<evidence type="ECO:0000313" key="9">
    <source>
        <dbReference type="EMBL" id="PZO13566.1"/>
    </source>
</evidence>
<feature type="transmembrane region" description="Helical" evidence="8">
    <location>
        <begin position="58"/>
        <end position="78"/>
    </location>
</feature>
<comment type="caution">
    <text evidence="9">The sequence shown here is derived from an EMBL/GenBank/DDBJ whole genome shotgun (WGS) entry which is preliminary data.</text>
</comment>
<dbReference type="AlphaFoldDB" id="A0A2W4TX26"/>
<evidence type="ECO:0000313" key="10">
    <source>
        <dbReference type="Proteomes" id="UP000249354"/>
    </source>
</evidence>
<name>A0A2W4TX26_9CYAN</name>
<sequence length="103" mass="11076">MAWIYLIIAGLLEVAWSVTLKWSDGFTNFMPTAATTVVTIASFYFLSQALKTIPVGTTYAVLSGIGALGTVAAGIFLFDEVYNPVRFLCVALIVMGVIGLKTY</sequence>
<dbReference type="Pfam" id="PF00893">
    <property type="entry name" value="Multi_Drug_Res"/>
    <property type="match status" value="1"/>
</dbReference>
<evidence type="ECO:0000256" key="3">
    <source>
        <dbReference type="ARBA" id="ARBA00022475"/>
    </source>
</evidence>
<protein>
    <submittedName>
        <fullName evidence="9">QacE family quaternary ammonium compound efflux SMR transporter</fullName>
    </submittedName>
</protein>
<reference evidence="10" key="1">
    <citation type="submission" date="2018-04" db="EMBL/GenBank/DDBJ databases">
        <authorList>
            <person name="Cornet L."/>
        </authorList>
    </citation>
    <scope>NUCLEOTIDE SEQUENCE [LARGE SCALE GENOMIC DNA]</scope>
</reference>
<organism evidence="9 10">
    <name type="scientific">Leptolyngbya foveolarum</name>
    <dbReference type="NCBI Taxonomy" id="47253"/>
    <lineage>
        <taxon>Bacteria</taxon>
        <taxon>Bacillati</taxon>
        <taxon>Cyanobacteriota</taxon>
        <taxon>Cyanophyceae</taxon>
        <taxon>Leptolyngbyales</taxon>
        <taxon>Leptolyngbyaceae</taxon>
        <taxon>Leptolyngbya group</taxon>
        <taxon>Leptolyngbya</taxon>
    </lineage>
</organism>
<comment type="similarity">
    <text evidence="7">Belongs to the drug/metabolite transporter (DMT) superfamily. Small multidrug resistance (SMR) (TC 2.A.7.1) family.</text>
</comment>
<proteinExistence type="inferred from homology"/>
<keyword evidence="6 8" id="KW-0472">Membrane</keyword>
<evidence type="ECO:0000256" key="5">
    <source>
        <dbReference type="ARBA" id="ARBA00022989"/>
    </source>
</evidence>
<evidence type="ECO:0000256" key="2">
    <source>
        <dbReference type="ARBA" id="ARBA00022448"/>
    </source>
</evidence>
<keyword evidence="2" id="KW-0813">Transport</keyword>
<feature type="transmembrane region" description="Helical" evidence="8">
    <location>
        <begin position="84"/>
        <end position="100"/>
    </location>
</feature>
<keyword evidence="3" id="KW-1003">Cell membrane</keyword>
<evidence type="ECO:0000256" key="6">
    <source>
        <dbReference type="ARBA" id="ARBA00023136"/>
    </source>
</evidence>
<reference evidence="9 10" key="2">
    <citation type="submission" date="2018-06" db="EMBL/GenBank/DDBJ databases">
        <title>Metagenomic assembly of (sub)arctic Cyanobacteria and their associated microbiome from non-axenic cultures.</title>
        <authorList>
            <person name="Baurain D."/>
        </authorList>
    </citation>
    <scope>NUCLEOTIDE SEQUENCE [LARGE SCALE GENOMIC DNA]</scope>
    <source>
        <strain evidence="9">ULC129bin1</strain>
    </source>
</reference>
<comment type="subcellular location">
    <subcellularLocation>
        <location evidence="1 7">Cell membrane</location>
        <topology evidence="1 7">Multi-pass membrane protein</topology>
    </subcellularLocation>
</comment>
<dbReference type="Proteomes" id="UP000249354">
    <property type="component" value="Unassembled WGS sequence"/>
</dbReference>
<dbReference type="Gene3D" id="1.10.3730.20">
    <property type="match status" value="1"/>
</dbReference>
<evidence type="ECO:0000256" key="7">
    <source>
        <dbReference type="RuleBase" id="RU003942"/>
    </source>
</evidence>